<evidence type="ECO:0000256" key="4">
    <source>
        <dbReference type="ARBA" id="ARBA00010499"/>
    </source>
</evidence>
<comment type="subcellular location">
    <subcellularLocation>
        <location evidence="1 8">Cytoplasm</location>
    </subcellularLocation>
</comment>
<dbReference type="PANTHER" id="PTHR21057">
    <property type="entry name" value="PHOSPHO-2-DEHYDRO-3-DEOXYHEPTONATE ALDOLASE"/>
    <property type="match status" value="1"/>
</dbReference>
<keyword evidence="6 8" id="KW-0808">Transferase</keyword>
<organism evidence="10 11">
    <name type="scientific">Megasphaera micronuciformis F0359</name>
    <dbReference type="NCBI Taxonomy" id="706434"/>
    <lineage>
        <taxon>Bacteria</taxon>
        <taxon>Bacillati</taxon>
        <taxon>Bacillota</taxon>
        <taxon>Negativicutes</taxon>
        <taxon>Veillonellales</taxon>
        <taxon>Veillonellaceae</taxon>
        <taxon>Megasphaera</taxon>
    </lineage>
</organism>
<dbReference type="RefSeq" id="WP_006940964.1">
    <property type="nucleotide sequence ID" value="NZ_GL538181.1"/>
</dbReference>
<dbReference type="AlphaFoldDB" id="E2Z9V6"/>
<proteinExistence type="inferred from homology"/>
<evidence type="ECO:0000313" key="11">
    <source>
        <dbReference type="Proteomes" id="UP000003195"/>
    </source>
</evidence>
<comment type="caution">
    <text evidence="10">The sequence shown here is derived from an EMBL/GenBank/DDBJ whole genome shotgun (WGS) entry which is preliminary data.</text>
</comment>
<dbReference type="HAMAP" id="MF_00056">
    <property type="entry name" value="KDO8P_synth"/>
    <property type="match status" value="1"/>
</dbReference>
<keyword evidence="11" id="KW-1185">Reference proteome</keyword>
<gene>
    <name evidence="8 10" type="primary">kdsA</name>
    <name evidence="10" type="ORF">HMPREF9429_00212</name>
</gene>
<dbReference type="EMBL" id="AECS01000007">
    <property type="protein sequence ID" value="EFQ04931.1"/>
    <property type="molecule type" value="Genomic_DNA"/>
</dbReference>
<name>E2Z9V6_9FIRM</name>
<dbReference type="NCBIfam" id="NF003543">
    <property type="entry name" value="PRK05198.1"/>
    <property type="match status" value="1"/>
</dbReference>
<dbReference type="HOGENOM" id="CLU_036666_0_0_9"/>
<keyword evidence="8" id="KW-0448">Lipopolysaccharide biosynthesis</keyword>
<dbReference type="Gene3D" id="3.20.20.70">
    <property type="entry name" value="Aldolase class I"/>
    <property type="match status" value="1"/>
</dbReference>
<evidence type="ECO:0000256" key="6">
    <source>
        <dbReference type="ARBA" id="ARBA00022679"/>
    </source>
</evidence>
<dbReference type="GO" id="GO:0008676">
    <property type="term" value="F:3-deoxy-8-phosphooctulonate synthase activity"/>
    <property type="evidence" value="ECO:0007669"/>
    <property type="project" value="UniProtKB-UniRule"/>
</dbReference>
<accession>E2Z9V6</accession>
<evidence type="ECO:0000313" key="10">
    <source>
        <dbReference type="EMBL" id="EFQ04931.1"/>
    </source>
</evidence>
<dbReference type="GO" id="GO:0005737">
    <property type="term" value="C:cytoplasm"/>
    <property type="evidence" value="ECO:0007669"/>
    <property type="project" value="UniProtKB-SubCell"/>
</dbReference>
<dbReference type="Pfam" id="PF00793">
    <property type="entry name" value="DAHP_synth_1"/>
    <property type="match status" value="1"/>
</dbReference>
<evidence type="ECO:0000256" key="2">
    <source>
        <dbReference type="ARBA" id="ARBA00004756"/>
    </source>
</evidence>
<dbReference type="EC" id="2.5.1.55" evidence="8"/>
<dbReference type="OrthoDB" id="9780456at2"/>
<dbReference type="UniPathway" id="UPA00030"/>
<protein>
    <recommendedName>
        <fullName evidence="8">2-dehydro-3-deoxyphosphooctonate aldolase</fullName>
        <ecNumber evidence="8">2.5.1.55</ecNumber>
    </recommendedName>
    <alternativeName>
        <fullName evidence="8">3-deoxy-D-manno-octulosonic acid 8-phosphate synthase</fullName>
    </alternativeName>
    <alternativeName>
        <fullName evidence="8">KDO-8-phosphate synthase</fullName>
        <shortName evidence="8">KDO 8-P synthase</shortName>
        <shortName evidence="8">KDOPS</shortName>
    </alternativeName>
    <alternativeName>
        <fullName evidence="8">Phospho-2-dehydro-3-deoxyoctonate aldolase</fullName>
    </alternativeName>
</protein>
<dbReference type="Proteomes" id="UP000003195">
    <property type="component" value="Unassembled WGS sequence"/>
</dbReference>
<evidence type="ECO:0000256" key="3">
    <source>
        <dbReference type="ARBA" id="ARBA00004845"/>
    </source>
</evidence>
<dbReference type="InterPro" id="IPR006218">
    <property type="entry name" value="DAHP1/KDSA"/>
</dbReference>
<feature type="domain" description="DAHP synthetase I/KDSA" evidence="9">
    <location>
        <begin position="12"/>
        <end position="260"/>
    </location>
</feature>
<dbReference type="GO" id="GO:0019294">
    <property type="term" value="P:keto-3-deoxy-D-manno-octulosonic acid biosynthetic process"/>
    <property type="evidence" value="ECO:0007669"/>
    <property type="project" value="UniProtKB-UniRule"/>
</dbReference>
<reference evidence="10 11" key="1">
    <citation type="submission" date="2010-08" db="EMBL/GenBank/DDBJ databases">
        <authorList>
            <person name="Weinstock G."/>
            <person name="Sodergren E."/>
            <person name="Clifton S."/>
            <person name="Fulton L."/>
            <person name="Fulton B."/>
            <person name="Courtney L."/>
            <person name="Fronick C."/>
            <person name="Harrison M."/>
            <person name="Strong C."/>
            <person name="Farmer C."/>
            <person name="Delahaunty K."/>
            <person name="Markovic C."/>
            <person name="Hall O."/>
            <person name="Minx P."/>
            <person name="Tomlinson C."/>
            <person name="Mitreva M."/>
            <person name="Hou S."/>
            <person name="Chen J."/>
            <person name="Wollam A."/>
            <person name="Pepin K.H."/>
            <person name="Johnson M."/>
            <person name="Bhonagiri V."/>
            <person name="Zhang X."/>
            <person name="Suruliraj S."/>
            <person name="Warren W."/>
            <person name="Chinwalla A."/>
            <person name="Mardis E.R."/>
            <person name="Wilson R.K."/>
        </authorList>
    </citation>
    <scope>NUCLEOTIDE SEQUENCE [LARGE SCALE GENOMIC DNA]</scope>
    <source>
        <strain evidence="10 11">F0359</strain>
    </source>
</reference>
<evidence type="ECO:0000256" key="1">
    <source>
        <dbReference type="ARBA" id="ARBA00004496"/>
    </source>
</evidence>
<dbReference type="SUPFAM" id="SSF51569">
    <property type="entry name" value="Aldolase"/>
    <property type="match status" value="1"/>
</dbReference>
<dbReference type="UniPathway" id="UPA00357">
    <property type="reaction ID" value="UER00474"/>
</dbReference>
<dbReference type="InterPro" id="IPR013785">
    <property type="entry name" value="Aldolase_TIM"/>
</dbReference>
<comment type="pathway">
    <text evidence="2">Bacterial outer membrane biogenesis; lipopolysaccharide biosynthesis.</text>
</comment>
<dbReference type="InterPro" id="IPR006269">
    <property type="entry name" value="KDO8P_synthase"/>
</dbReference>
<comment type="similarity">
    <text evidence="4 8">Belongs to the KdsA family.</text>
</comment>
<sequence>MKSVKVGNTVLDGSSLFVLAGPCVIEDPERTLNIGREMKKICEKLGLPYVFKASFDKANRSSFTSYRGPGLEEGLKILGHIKKELNVPVVSDIHAVEQVEKAAEVLDILQIPAFLCRQTDLLEAAAATGKCVNVKKGQFLAPEDMGNVVQKILHKGNENLMLTERGVTMGYHNLVVDMRSFPIMRSFGYPVVFDATHSVQLPGGGGTKSTGQRQFIGNLARAAAGSGIDGVFMEVHDNPAEALSDGPNSLYLSQVEGVLRDMVAIHSIVAKSTETAM</sequence>
<keyword evidence="5 8" id="KW-0963">Cytoplasm</keyword>
<evidence type="ECO:0000259" key="9">
    <source>
        <dbReference type="Pfam" id="PF00793"/>
    </source>
</evidence>
<comment type="pathway">
    <text evidence="3 8">Carbohydrate biosynthesis; 3-deoxy-D-manno-octulosonate biosynthesis; 3-deoxy-D-manno-octulosonate from D-ribulose 5-phosphate: step 2/3.</text>
</comment>
<evidence type="ECO:0000256" key="7">
    <source>
        <dbReference type="ARBA" id="ARBA00049112"/>
    </source>
</evidence>
<comment type="catalytic activity">
    <reaction evidence="7 8">
        <text>D-arabinose 5-phosphate + phosphoenolpyruvate + H2O = 3-deoxy-alpha-D-manno-2-octulosonate-8-phosphate + phosphate</text>
        <dbReference type="Rhea" id="RHEA:14053"/>
        <dbReference type="ChEBI" id="CHEBI:15377"/>
        <dbReference type="ChEBI" id="CHEBI:43474"/>
        <dbReference type="ChEBI" id="CHEBI:57693"/>
        <dbReference type="ChEBI" id="CHEBI:58702"/>
        <dbReference type="ChEBI" id="CHEBI:85985"/>
        <dbReference type="EC" id="2.5.1.55"/>
    </reaction>
</comment>
<dbReference type="STRING" id="706434.HMPREF9429_00212"/>
<evidence type="ECO:0000256" key="8">
    <source>
        <dbReference type="HAMAP-Rule" id="MF_00056"/>
    </source>
</evidence>
<dbReference type="NCBIfam" id="TIGR01362">
    <property type="entry name" value="KDO8P_synth"/>
    <property type="match status" value="1"/>
</dbReference>
<dbReference type="eggNOG" id="COG2877">
    <property type="taxonomic scope" value="Bacteria"/>
</dbReference>
<evidence type="ECO:0000256" key="5">
    <source>
        <dbReference type="ARBA" id="ARBA00022490"/>
    </source>
</evidence>